<protein>
    <submittedName>
        <fullName evidence="1">Uncharacterized protein</fullName>
    </submittedName>
</protein>
<feature type="non-terminal residue" evidence="1">
    <location>
        <position position="1"/>
    </location>
</feature>
<dbReference type="EMBL" id="HACG01037854">
    <property type="protein sequence ID" value="CEK84719.1"/>
    <property type="molecule type" value="Transcribed_RNA"/>
</dbReference>
<name>A0A0B7AUI5_9EUPU</name>
<dbReference type="EMBL" id="HACG01037855">
    <property type="protein sequence ID" value="CEK84720.1"/>
    <property type="molecule type" value="Transcribed_RNA"/>
</dbReference>
<dbReference type="AlphaFoldDB" id="A0A0B7AUI5"/>
<evidence type="ECO:0000313" key="2">
    <source>
        <dbReference type="EMBL" id="CEK84720.1"/>
    </source>
</evidence>
<reference evidence="1" key="1">
    <citation type="submission" date="2014-12" db="EMBL/GenBank/DDBJ databases">
        <title>Insight into the proteome of Arion vulgaris.</title>
        <authorList>
            <person name="Aradska J."/>
            <person name="Bulat T."/>
            <person name="Smidak R."/>
            <person name="Sarate P."/>
            <person name="Gangsoo J."/>
            <person name="Sialana F."/>
            <person name="Bilban M."/>
            <person name="Lubec G."/>
        </authorList>
    </citation>
    <scope>NUCLEOTIDE SEQUENCE</scope>
    <source>
        <tissue evidence="1">Skin</tissue>
    </source>
</reference>
<organism evidence="1">
    <name type="scientific">Arion vulgaris</name>
    <dbReference type="NCBI Taxonomy" id="1028688"/>
    <lineage>
        <taxon>Eukaryota</taxon>
        <taxon>Metazoa</taxon>
        <taxon>Spiralia</taxon>
        <taxon>Lophotrochozoa</taxon>
        <taxon>Mollusca</taxon>
        <taxon>Gastropoda</taxon>
        <taxon>Heterobranchia</taxon>
        <taxon>Euthyneura</taxon>
        <taxon>Panpulmonata</taxon>
        <taxon>Eupulmonata</taxon>
        <taxon>Stylommatophora</taxon>
        <taxon>Helicina</taxon>
        <taxon>Arionoidea</taxon>
        <taxon>Arionidae</taxon>
        <taxon>Arion</taxon>
    </lineage>
</organism>
<evidence type="ECO:0000313" key="1">
    <source>
        <dbReference type="EMBL" id="CEK84719.1"/>
    </source>
</evidence>
<accession>A0A0B7AUI5</accession>
<gene>
    <name evidence="1" type="primary">ORF144139</name>
    <name evidence="2" type="synonym">ORF144142</name>
</gene>
<proteinExistence type="predicted"/>
<sequence>TELEVEGLRWYFRVTNEEFMKRSKQIPVNQEMKKKMLVLNRTCSEKKTSGEYNYKGPCLEPTGKAKEREA</sequence>